<dbReference type="Pfam" id="PF06094">
    <property type="entry name" value="GGACT"/>
    <property type="match status" value="1"/>
</dbReference>
<keyword evidence="2" id="KW-0808">Transferase</keyword>
<protein>
    <submittedName>
        <fullName evidence="2">Gamma-glutamylcyclotransferase</fullName>
    </submittedName>
</protein>
<evidence type="ECO:0000313" key="3">
    <source>
        <dbReference type="Proteomes" id="UP000275076"/>
    </source>
</evidence>
<dbReference type="GO" id="GO:0016740">
    <property type="term" value="F:transferase activity"/>
    <property type="evidence" value="ECO:0007669"/>
    <property type="project" value="UniProtKB-KW"/>
</dbReference>
<organism evidence="2 3">
    <name type="scientific">Salibacterium salarium</name>
    <dbReference type="NCBI Taxonomy" id="284579"/>
    <lineage>
        <taxon>Bacteria</taxon>
        <taxon>Bacillati</taxon>
        <taxon>Bacillota</taxon>
        <taxon>Bacilli</taxon>
        <taxon>Bacillales</taxon>
        <taxon>Bacillaceae</taxon>
    </lineage>
</organism>
<dbReference type="Gene3D" id="3.10.490.10">
    <property type="entry name" value="Gamma-glutamyl cyclotransferase-like"/>
    <property type="match status" value="1"/>
</dbReference>
<dbReference type="InterPro" id="IPR009288">
    <property type="entry name" value="AIG2-like_dom"/>
</dbReference>
<evidence type="ECO:0000259" key="1">
    <source>
        <dbReference type="Pfam" id="PF06094"/>
    </source>
</evidence>
<proteinExistence type="predicted"/>
<sequence>MSRKLPVFVYGTLRNGLHNYENILKDQTATENNATSVGSLYAVDHESFPCLVREGRTIIQGEVMYIKEDRYDDILKKLDYLEGYDESNIQESDYVREVTTVTDDKGQDVEVYIYYWNQPRGLGEYITSGCWKTYLKEKRKIPDS</sequence>
<dbReference type="OrthoDB" id="8538589at2"/>
<keyword evidence="3" id="KW-1185">Reference proteome</keyword>
<dbReference type="Proteomes" id="UP000275076">
    <property type="component" value="Unassembled WGS sequence"/>
</dbReference>
<gene>
    <name evidence="2" type="ORF">D7Z54_02885</name>
</gene>
<accession>A0A428N8X4</accession>
<name>A0A428N8X4_9BACI</name>
<dbReference type="AlphaFoldDB" id="A0A428N8X4"/>
<comment type="caution">
    <text evidence="2">The sequence shown here is derived from an EMBL/GenBank/DDBJ whole genome shotgun (WGS) entry which is preliminary data.</text>
</comment>
<dbReference type="CDD" id="cd06661">
    <property type="entry name" value="GGCT_like"/>
    <property type="match status" value="1"/>
</dbReference>
<dbReference type="RefSeq" id="WP_125554274.1">
    <property type="nucleotide sequence ID" value="NZ_RBVX01000002.1"/>
</dbReference>
<reference evidence="2 3" key="1">
    <citation type="submission" date="2018-10" db="EMBL/GenBank/DDBJ databases">
        <title>Draft genome sequence of Bacillus salarius IM0101, isolated from a hypersaline soil in Inner Mongolia, China.</title>
        <authorList>
            <person name="Yamprayoonswat W."/>
            <person name="Boonvisut S."/>
            <person name="Jumpathong W."/>
            <person name="Sittihan S."/>
            <person name="Ruangsuj P."/>
            <person name="Wanthongcharoen S."/>
            <person name="Thongpramul N."/>
            <person name="Pimmason S."/>
            <person name="Yu B."/>
            <person name="Yasawong M."/>
        </authorList>
    </citation>
    <scope>NUCLEOTIDE SEQUENCE [LARGE SCALE GENOMIC DNA]</scope>
    <source>
        <strain evidence="2 3">IM0101</strain>
    </source>
</reference>
<dbReference type="InterPro" id="IPR036568">
    <property type="entry name" value="GGCT-like_sf"/>
</dbReference>
<feature type="domain" description="Gamma-glutamylcyclotransferase AIG2-like" evidence="1">
    <location>
        <begin position="7"/>
        <end position="132"/>
    </location>
</feature>
<dbReference type="SUPFAM" id="SSF110857">
    <property type="entry name" value="Gamma-glutamyl cyclotransferase-like"/>
    <property type="match status" value="1"/>
</dbReference>
<evidence type="ECO:0000313" key="2">
    <source>
        <dbReference type="EMBL" id="RSL34801.1"/>
    </source>
</evidence>
<dbReference type="EMBL" id="RBVX01000002">
    <property type="protein sequence ID" value="RSL34801.1"/>
    <property type="molecule type" value="Genomic_DNA"/>
</dbReference>
<dbReference type="InterPro" id="IPR013024">
    <property type="entry name" value="GGCT-like"/>
</dbReference>